<feature type="transmembrane region" description="Helical" evidence="7">
    <location>
        <begin position="114"/>
        <end position="131"/>
    </location>
</feature>
<evidence type="ECO:0000256" key="2">
    <source>
        <dbReference type="ARBA" id="ARBA00022448"/>
    </source>
</evidence>
<feature type="transmembrane region" description="Helical" evidence="7">
    <location>
        <begin position="92"/>
        <end position="108"/>
    </location>
</feature>
<keyword evidence="4 7" id="KW-0812">Transmembrane</keyword>
<dbReference type="InterPro" id="IPR020846">
    <property type="entry name" value="MFS_dom"/>
</dbReference>
<dbReference type="GO" id="GO:0022857">
    <property type="term" value="F:transmembrane transporter activity"/>
    <property type="evidence" value="ECO:0007669"/>
    <property type="project" value="InterPro"/>
</dbReference>
<organism evidence="9">
    <name type="scientific">marine sediment metagenome</name>
    <dbReference type="NCBI Taxonomy" id="412755"/>
    <lineage>
        <taxon>unclassified sequences</taxon>
        <taxon>metagenomes</taxon>
        <taxon>ecological metagenomes</taxon>
    </lineage>
</organism>
<feature type="domain" description="Major facilitator superfamily (MFS) profile" evidence="8">
    <location>
        <begin position="5"/>
        <end position="138"/>
    </location>
</feature>
<reference evidence="9" key="1">
    <citation type="journal article" date="2014" name="Front. Microbiol.">
        <title>High frequency of phylogenetically diverse reductive dehalogenase-homologous genes in deep subseafloor sedimentary metagenomes.</title>
        <authorList>
            <person name="Kawai M."/>
            <person name="Futagami T."/>
            <person name="Toyoda A."/>
            <person name="Takaki Y."/>
            <person name="Nishi S."/>
            <person name="Hori S."/>
            <person name="Arai W."/>
            <person name="Tsubouchi T."/>
            <person name="Morono Y."/>
            <person name="Uchiyama I."/>
            <person name="Ito T."/>
            <person name="Fujiyama A."/>
            <person name="Inagaki F."/>
            <person name="Takami H."/>
        </authorList>
    </citation>
    <scope>NUCLEOTIDE SEQUENCE</scope>
    <source>
        <strain evidence="9">Expedition CK06-06</strain>
    </source>
</reference>
<dbReference type="PROSITE" id="PS50850">
    <property type="entry name" value="MFS"/>
    <property type="match status" value="1"/>
</dbReference>
<comment type="caution">
    <text evidence="9">The sequence shown here is derived from an EMBL/GenBank/DDBJ whole genome shotgun (WGS) entry which is preliminary data.</text>
</comment>
<dbReference type="AlphaFoldDB" id="X1F0W5"/>
<keyword evidence="5 7" id="KW-1133">Transmembrane helix</keyword>
<evidence type="ECO:0000256" key="6">
    <source>
        <dbReference type="ARBA" id="ARBA00023136"/>
    </source>
</evidence>
<evidence type="ECO:0000256" key="5">
    <source>
        <dbReference type="ARBA" id="ARBA00022989"/>
    </source>
</evidence>
<accession>X1F0W5</accession>
<dbReference type="InterPro" id="IPR011701">
    <property type="entry name" value="MFS"/>
</dbReference>
<gene>
    <name evidence="9" type="ORF">S03H2_09734</name>
</gene>
<proteinExistence type="predicted"/>
<keyword evidence="2" id="KW-0813">Transport</keyword>
<dbReference type="PANTHER" id="PTHR23517:SF3">
    <property type="entry name" value="INTEGRAL MEMBRANE TRANSPORT PROTEIN"/>
    <property type="match status" value="1"/>
</dbReference>
<evidence type="ECO:0000256" key="7">
    <source>
        <dbReference type="SAM" id="Phobius"/>
    </source>
</evidence>
<dbReference type="Pfam" id="PF07690">
    <property type="entry name" value="MFS_1"/>
    <property type="match status" value="1"/>
</dbReference>
<evidence type="ECO:0000256" key="1">
    <source>
        <dbReference type="ARBA" id="ARBA00004651"/>
    </source>
</evidence>
<sequence length="138" mass="15317">MVLMQIAEKTLGAFSKGVGFFTRQQRDWKITVLRSNLNMFVYRMVFPYMAIYTRELGATGTQLGIVNSVGMGISGLTAPFLGWLIDRVGARRIYLIGIVLLAISYLVYGLAQSWVIIIVAMAAYWLGFGIAKSPLISK</sequence>
<keyword evidence="3" id="KW-1003">Cell membrane</keyword>
<dbReference type="PANTHER" id="PTHR23517">
    <property type="entry name" value="RESISTANCE PROTEIN MDTM, PUTATIVE-RELATED-RELATED"/>
    <property type="match status" value="1"/>
</dbReference>
<dbReference type="EMBL" id="BARU01005067">
    <property type="protein sequence ID" value="GAH26220.1"/>
    <property type="molecule type" value="Genomic_DNA"/>
</dbReference>
<evidence type="ECO:0000259" key="8">
    <source>
        <dbReference type="PROSITE" id="PS50850"/>
    </source>
</evidence>
<feature type="transmembrane region" description="Helical" evidence="7">
    <location>
        <begin position="32"/>
        <end position="51"/>
    </location>
</feature>
<evidence type="ECO:0000313" key="9">
    <source>
        <dbReference type="EMBL" id="GAH26220.1"/>
    </source>
</evidence>
<name>X1F0W5_9ZZZZ</name>
<dbReference type="InterPro" id="IPR036259">
    <property type="entry name" value="MFS_trans_sf"/>
</dbReference>
<comment type="subcellular location">
    <subcellularLocation>
        <location evidence="1">Cell membrane</location>
        <topology evidence="1">Multi-pass membrane protein</topology>
    </subcellularLocation>
</comment>
<dbReference type="Gene3D" id="1.20.1250.20">
    <property type="entry name" value="MFS general substrate transporter like domains"/>
    <property type="match status" value="1"/>
</dbReference>
<evidence type="ECO:0000256" key="4">
    <source>
        <dbReference type="ARBA" id="ARBA00022692"/>
    </source>
</evidence>
<keyword evidence="6 7" id="KW-0472">Membrane</keyword>
<feature type="transmembrane region" description="Helical" evidence="7">
    <location>
        <begin position="63"/>
        <end position="85"/>
    </location>
</feature>
<dbReference type="InterPro" id="IPR050171">
    <property type="entry name" value="MFS_Transporters"/>
</dbReference>
<protein>
    <recommendedName>
        <fullName evidence="8">Major facilitator superfamily (MFS) profile domain-containing protein</fullName>
    </recommendedName>
</protein>
<evidence type="ECO:0000256" key="3">
    <source>
        <dbReference type="ARBA" id="ARBA00022475"/>
    </source>
</evidence>
<dbReference type="SUPFAM" id="SSF103473">
    <property type="entry name" value="MFS general substrate transporter"/>
    <property type="match status" value="1"/>
</dbReference>
<dbReference type="GO" id="GO:0005886">
    <property type="term" value="C:plasma membrane"/>
    <property type="evidence" value="ECO:0007669"/>
    <property type="project" value="UniProtKB-SubCell"/>
</dbReference>